<reference evidence="2" key="1">
    <citation type="submission" date="2020-11" db="EMBL/GenBank/DDBJ databases">
        <title>Bacterial whole genome sequence for Panacibacter sp. DH6.</title>
        <authorList>
            <person name="Le V."/>
            <person name="Ko S."/>
            <person name="Ahn C.-Y."/>
            <person name="Oh H.-M."/>
        </authorList>
    </citation>
    <scope>NUCLEOTIDE SEQUENCE</scope>
    <source>
        <strain evidence="2">DH6</strain>
    </source>
</reference>
<keyword evidence="2" id="KW-0489">Methyltransferase</keyword>
<dbReference type="PANTHER" id="PTHR43861">
    <property type="entry name" value="TRANS-ACONITATE 2-METHYLTRANSFERASE-RELATED"/>
    <property type="match status" value="1"/>
</dbReference>
<proteinExistence type="predicted"/>
<dbReference type="InterPro" id="IPR029063">
    <property type="entry name" value="SAM-dependent_MTases_sf"/>
</dbReference>
<sequence length="249" mass="29488">MALKEWYKDWFNSPYYDILYYKRNEQEAAAFIKLLLSHLNPQQESYMLDVACGKGRHSRVLAEIGFDVTGIDISNNAITAAREHETAKLHFFWHDMRLPFFINYFDFAFNFFTSFGYFHTEREHNNAIRTIAQSLKNNGVFVIDYLNVHYAKDHLVKNETTTLDEIPFHISRWQDDTHFFKQIQIEKPGRHDLKHLYTEKVAKFSLGDFTDMLAYQDMQVQEVFGDYQLGSYNVRKSPRMIIVAKKAVR</sequence>
<protein>
    <submittedName>
        <fullName evidence="2">Class I SAM-dependent methyltransferase</fullName>
    </submittedName>
</protein>
<keyword evidence="2" id="KW-0808">Transferase</keyword>
<dbReference type="GO" id="GO:0032259">
    <property type="term" value="P:methylation"/>
    <property type="evidence" value="ECO:0007669"/>
    <property type="project" value="UniProtKB-KW"/>
</dbReference>
<name>A0A931GY91_9BACT</name>
<organism evidence="2 3">
    <name type="scientific">Panacibacter microcysteis</name>
    <dbReference type="NCBI Taxonomy" id="2793269"/>
    <lineage>
        <taxon>Bacteria</taxon>
        <taxon>Pseudomonadati</taxon>
        <taxon>Bacteroidota</taxon>
        <taxon>Chitinophagia</taxon>
        <taxon>Chitinophagales</taxon>
        <taxon>Chitinophagaceae</taxon>
        <taxon>Panacibacter</taxon>
    </lineage>
</organism>
<dbReference type="InterPro" id="IPR025714">
    <property type="entry name" value="Methyltranfer_dom"/>
</dbReference>
<comment type="caution">
    <text evidence="2">The sequence shown here is derived from an EMBL/GenBank/DDBJ whole genome shotgun (WGS) entry which is preliminary data.</text>
</comment>
<feature type="domain" description="Methyltransferase" evidence="1">
    <location>
        <begin position="47"/>
        <end position="181"/>
    </location>
</feature>
<dbReference type="RefSeq" id="WP_196991769.1">
    <property type="nucleotide sequence ID" value="NZ_JADWYR010000002.1"/>
</dbReference>
<dbReference type="Pfam" id="PF13847">
    <property type="entry name" value="Methyltransf_31"/>
    <property type="match status" value="1"/>
</dbReference>
<dbReference type="Proteomes" id="UP000628448">
    <property type="component" value="Unassembled WGS sequence"/>
</dbReference>
<gene>
    <name evidence="2" type="ORF">I5907_15765</name>
</gene>
<evidence type="ECO:0000313" key="2">
    <source>
        <dbReference type="EMBL" id="MBG9377699.1"/>
    </source>
</evidence>
<dbReference type="AlphaFoldDB" id="A0A931GY91"/>
<dbReference type="GO" id="GO:0008168">
    <property type="term" value="F:methyltransferase activity"/>
    <property type="evidence" value="ECO:0007669"/>
    <property type="project" value="UniProtKB-KW"/>
</dbReference>
<dbReference type="PANTHER" id="PTHR43861:SF1">
    <property type="entry name" value="TRANS-ACONITATE 2-METHYLTRANSFERASE"/>
    <property type="match status" value="1"/>
</dbReference>
<dbReference type="Gene3D" id="2.20.25.110">
    <property type="entry name" value="S-adenosyl-L-methionine-dependent methyltransferases"/>
    <property type="match status" value="1"/>
</dbReference>
<keyword evidence="3" id="KW-1185">Reference proteome</keyword>
<dbReference type="EMBL" id="JADWYR010000002">
    <property type="protein sequence ID" value="MBG9377699.1"/>
    <property type="molecule type" value="Genomic_DNA"/>
</dbReference>
<dbReference type="Gene3D" id="3.40.50.150">
    <property type="entry name" value="Vaccinia Virus protein VP39"/>
    <property type="match status" value="1"/>
</dbReference>
<accession>A0A931GY91</accession>
<dbReference type="SUPFAM" id="SSF53335">
    <property type="entry name" value="S-adenosyl-L-methionine-dependent methyltransferases"/>
    <property type="match status" value="1"/>
</dbReference>
<evidence type="ECO:0000313" key="3">
    <source>
        <dbReference type="Proteomes" id="UP000628448"/>
    </source>
</evidence>
<evidence type="ECO:0000259" key="1">
    <source>
        <dbReference type="Pfam" id="PF13847"/>
    </source>
</evidence>
<dbReference type="CDD" id="cd02440">
    <property type="entry name" value="AdoMet_MTases"/>
    <property type="match status" value="1"/>
</dbReference>